<dbReference type="NCBIfam" id="TIGR00654">
    <property type="entry name" value="PhzF_family"/>
    <property type="match status" value="1"/>
</dbReference>
<dbReference type="EMBL" id="CP022983">
    <property type="protein sequence ID" value="ASV66701.1"/>
    <property type="molecule type" value="Genomic_DNA"/>
</dbReference>
<evidence type="ECO:0000256" key="1">
    <source>
        <dbReference type="ARBA" id="ARBA00008270"/>
    </source>
</evidence>
<dbReference type="Gene3D" id="3.10.310.10">
    <property type="entry name" value="Diaminopimelate Epimerase, Chain A, domain 1"/>
    <property type="match status" value="2"/>
</dbReference>
<name>A0A248TER6_9BACI</name>
<gene>
    <name evidence="4" type="ORF">CKF48_04820</name>
</gene>
<dbReference type="GO" id="GO:0016853">
    <property type="term" value="F:isomerase activity"/>
    <property type="evidence" value="ECO:0007669"/>
    <property type="project" value="UniProtKB-KW"/>
</dbReference>
<dbReference type="PANTHER" id="PTHR13774:SF17">
    <property type="entry name" value="PHENAZINE BIOSYNTHESIS-LIKE DOMAIN-CONTAINING PROTEIN"/>
    <property type="match status" value="1"/>
</dbReference>
<evidence type="ECO:0000313" key="4">
    <source>
        <dbReference type="EMBL" id="ASV66701.1"/>
    </source>
</evidence>
<dbReference type="GO" id="GO:0005737">
    <property type="term" value="C:cytoplasm"/>
    <property type="evidence" value="ECO:0007669"/>
    <property type="project" value="TreeGrafter"/>
</dbReference>
<dbReference type="RefSeq" id="WP_095370276.1">
    <property type="nucleotide sequence ID" value="NZ_CP022983.1"/>
</dbReference>
<keyword evidence="5" id="KW-1185">Reference proteome</keyword>
<reference evidence="4 5" key="1">
    <citation type="submission" date="2017-08" db="EMBL/GenBank/DDBJ databases">
        <title>Complete Genome Sequence of Bacillus kochii Oregon-R-modENCODE STRAIN BDGP4, isolated from Drosophila melanogaster gut.</title>
        <authorList>
            <person name="Wan K.H."/>
            <person name="Yu C."/>
            <person name="Park S."/>
            <person name="Hammonds A.S."/>
            <person name="Booth B.W."/>
            <person name="Celniker S.E."/>
        </authorList>
    </citation>
    <scope>NUCLEOTIDE SEQUENCE [LARGE SCALE GENOMIC DNA]</scope>
    <source>
        <strain evidence="4 5">BDGP4</strain>
    </source>
</reference>
<proteinExistence type="inferred from homology"/>
<organism evidence="4 5">
    <name type="scientific">Cytobacillus kochii</name>
    <dbReference type="NCBI Taxonomy" id="859143"/>
    <lineage>
        <taxon>Bacteria</taxon>
        <taxon>Bacillati</taxon>
        <taxon>Bacillota</taxon>
        <taxon>Bacilli</taxon>
        <taxon>Bacillales</taxon>
        <taxon>Bacillaceae</taxon>
        <taxon>Cytobacillus</taxon>
    </lineage>
</organism>
<dbReference type="OrthoDB" id="9788221at2"/>
<dbReference type="PIRSF" id="PIRSF016184">
    <property type="entry name" value="PhzC_PhzF"/>
    <property type="match status" value="1"/>
</dbReference>
<evidence type="ECO:0000313" key="5">
    <source>
        <dbReference type="Proteomes" id="UP000215137"/>
    </source>
</evidence>
<feature type="active site" evidence="3">
    <location>
        <position position="46"/>
    </location>
</feature>
<dbReference type="InterPro" id="IPR003719">
    <property type="entry name" value="Phenazine_PhzF-like"/>
</dbReference>
<evidence type="ECO:0000256" key="3">
    <source>
        <dbReference type="PIRSR" id="PIRSR016184-1"/>
    </source>
</evidence>
<keyword evidence="2 4" id="KW-0413">Isomerase</keyword>
<protein>
    <submittedName>
        <fullName evidence="4">Isomerase</fullName>
    </submittedName>
</protein>
<sequence>MRIPIYQIDAFTNERFRGNPAAVCPLNEWIKDELMQKIANENNLSETAFFVKKENEYELRWFTPKGEIDLCGHATLASAYVINSYLDENLKNTKFTTKSGVLEVINEDGLYTLCFPSRKGKQSNPPEALIKGLGKVPEEVYKSRDYMAVFETEQDILTLELNMDELKKLDGFGVIVTAKGKEVDFVSRFFAPKAGVDEDPVTGSAHCTLVPFWKDRLNKDKLIALQLSERGGKLYCTDLGEIVKIAGEAVAYLEGYIEV</sequence>
<dbReference type="SUPFAM" id="SSF54506">
    <property type="entry name" value="Diaminopimelate epimerase-like"/>
    <property type="match status" value="1"/>
</dbReference>
<dbReference type="KEGG" id="bko:CKF48_04820"/>
<accession>A0A248TER6</accession>
<dbReference type="Proteomes" id="UP000215137">
    <property type="component" value="Chromosome"/>
</dbReference>
<dbReference type="Pfam" id="PF02567">
    <property type="entry name" value="PhzC-PhzF"/>
    <property type="match status" value="1"/>
</dbReference>
<dbReference type="AlphaFoldDB" id="A0A248TER6"/>
<dbReference type="PANTHER" id="PTHR13774">
    <property type="entry name" value="PHENAZINE BIOSYNTHESIS PROTEIN"/>
    <property type="match status" value="1"/>
</dbReference>
<evidence type="ECO:0000256" key="2">
    <source>
        <dbReference type="ARBA" id="ARBA00023235"/>
    </source>
</evidence>
<comment type="similarity">
    <text evidence="1">Belongs to the PhzF family.</text>
</comment>